<evidence type="ECO:0008006" key="5">
    <source>
        <dbReference type="Google" id="ProtNLM"/>
    </source>
</evidence>
<feature type="signal peptide" evidence="2">
    <location>
        <begin position="1"/>
        <end position="24"/>
    </location>
</feature>
<feature type="chain" id="PRO_5038480750" description="Lipoprotein" evidence="2">
    <location>
        <begin position="25"/>
        <end position="250"/>
    </location>
</feature>
<evidence type="ECO:0000313" key="4">
    <source>
        <dbReference type="Proteomes" id="UP000215483"/>
    </source>
</evidence>
<keyword evidence="4" id="KW-1185">Reference proteome</keyword>
<name>A0A233SS33_STRDA</name>
<comment type="caution">
    <text evidence="3">The sequence shown here is derived from an EMBL/GenBank/DDBJ whole genome shotgun (WGS) entry which is preliminary data.</text>
</comment>
<organism evidence="3 4">
    <name type="scientific">Streptomyces diastatochromogenes</name>
    <dbReference type="NCBI Taxonomy" id="42236"/>
    <lineage>
        <taxon>Bacteria</taxon>
        <taxon>Bacillati</taxon>
        <taxon>Actinomycetota</taxon>
        <taxon>Actinomycetes</taxon>
        <taxon>Kitasatosporales</taxon>
        <taxon>Streptomycetaceae</taxon>
        <taxon>Streptomyces</taxon>
    </lineage>
</organism>
<keyword evidence="2" id="KW-0732">Signal</keyword>
<accession>A0A233SS33</accession>
<sequence>MAGRPLICAAASVTLLLSPALVTAAGADDTGDPSARELAREAEDHLLHTQSLHMTWTDRTAAAKKGELASMDLSLDRDGNCVGTVRMGAHGGSLAIIKQGDEVWLKGDSTYWKAELPGVQGTAAAALLKDRYIHGTTHDSVLKNWADACDLKAFQKELTPDSSPEKPLTRGDRTTVEGIPVIPLKGEEDGKPVTLYVTADSPHLLVEGTQKGDGTDLTITFSDYGEPVPSATPSAKESVDVSQLGDLRST</sequence>
<dbReference type="InterPro" id="IPR029046">
    <property type="entry name" value="LolA/LolB/LppX"/>
</dbReference>
<reference evidence="3 4" key="1">
    <citation type="submission" date="2016-07" db="EMBL/GenBank/DDBJ databases">
        <title>Draft genome of Streptomyces diastatochromogenes.</title>
        <authorList>
            <person name="Podduturi R."/>
            <person name="Lukassen M.B."/>
            <person name="Clausen N."/>
            <person name="Nielsen J.L."/>
            <person name="Jorgensen N.O."/>
        </authorList>
    </citation>
    <scope>NUCLEOTIDE SEQUENCE [LARGE SCALE GENOMIC DNA]</scope>
    <source>
        <strain evidence="3 4">DSM 40608</strain>
    </source>
</reference>
<dbReference type="SUPFAM" id="SSF89392">
    <property type="entry name" value="Prokaryotic lipoproteins and lipoprotein localization factors"/>
    <property type="match status" value="1"/>
</dbReference>
<feature type="region of interest" description="Disordered" evidence="1">
    <location>
        <begin position="224"/>
        <end position="250"/>
    </location>
</feature>
<dbReference type="OrthoDB" id="4350224at2"/>
<dbReference type="EMBL" id="MCGQ01000007">
    <property type="protein sequence ID" value="OXY98465.1"/>
    <property type="molecule type" value="Genomic_DNA"/>
</dbReference>
<dbReference type="Gene3D" id="2.50.20.20">
    <property type="match status" value="1"/>
</dbReference>
<proteinExistence type="predicted"/>
<evidence type="ECO:0000256" key="2">
    <source>
        <dbReference type="SAM" id="SignalP"/>
    </source>
</evidence>
<evidence type="ECO:0000256" key="1">
    <source>
        <dbReference type="SAM" id="MobiDB-lite"/>
    </source>
</evidence>
<dbReference type="AlphaFoldDB" id="A0A233SS33"/>
<dbReference type="Proteomes" id="UP000215483">
    <property type="component" value="Unassembled WGS sequence"/>
</dbReference>
<dbReference type="RefSeq" id="WP_094215411.1">
    <property type="nucleotide sequence ID" value="NZ_MCGQ01000007.1"/>
</dbReference>
<evidence type="ECO:0000313" key="3">
    <source>
        <dbReference type="EMBL" id="OXY98465.1"/>
    </source>
</evidence>
<gene>
    <name evidence="3" type="ORF">BEK98_06325</name>
</gene>
<protein>
    <recommendedName>
        <fullName evidence="5">Lipoprotein</fullName>
    </recommendedName>
</protein>